<feature type="DNA-binding region" description="H-T-H motif" evidence="2">
    <location>
        <begin position="55"/>
        <end position="74"/>
    </location>
</feature>
<gene>
    <name evidence="4" type="ORF">AWB95_11165</name>
</gene>
<dbReference type="InterPro" id="IPR001647">
    <property type="entry name" value="HTH_TetR"/>
</dbReference>
<proteinExistence type="predicted"/>
<evidence type="ECO:0000256" key="1">
    <source>
        <dbReference type="ARBA" id="ARBA00023125"/>
    </source>
</evidence>
<dbReference type="InterPro" id="IPR041642">
    <property type="entry name" value="KstR_C"/>
</dbReference>
<comment type="caution">
    <text evidence="4">The sequence shown here is derived from an EMBL/GenBank/DDBJ whole genome shotgun (WGS) entry which is preliminary data.</text>
</comment>
<protein>
    <submittedName>
        <fullName evidence="4">Transcriptional regulator</fullName>
    </submittedName>
</protein>
<evidence type="ECO:0000313" key="4">
    <source>
        <dbReference type="EMBL" id="ORV14152.1"/>
    </source>
</evidence>
<dbReference type="PRINTS" id="PR00455">
    <property type="entry name" value="HTHTETR"/>
</dbReference>
<keyword evidence="1 2" id="KW-0238">DNA-binding</keyword>
<dbReference type="STRING" id="28045.AWB95_11165"/>
<evidence type="ECO:0000256" key="2">
    <source>
        <dbReference type="PROSITE-ProRule" id="PRU00335"/>
    </source>
</evidence>
<dbReference type="InterPro" id="IPR050109">
    <property type="entry name" value="HTH-type_TetR-like_transc_reg"/>
</dbReference>
<keyword evidence="5" id="KW-1185">Reference proteome</keyword>
<dbReference type="PANTHER" id="PTHR30055">
    <property type="entry name" value="HTH-TYPE TRANSCRIPTIONAL REGULATOR RUTR"/>
    <property type="match status" value="1"/>
</dbReference>
<dbReference type="SUPFAM" id="SSF46689">
    <property type="entry name" value="Homeodomain-like"/>
    <property type="match status" value="1"/>
</dbReference>
<accession>A0A1X1RS31</accession>
<organism evidence="4 5">
    <name type="scientific">Mycobacterium celatum</name>
    <dbReference type="NCBI Taxonomy" id="28045"/>
    <lineage>
        <taxon>Bacteria</taxon>
        <taxon>Bacillati</taxon>
        <taxon>Actinomycetota</taxon>
        <taxon>Actinomycetes</taxon>
        <taxon>Mycobacteriales</taxon>
        <taxon>Mycobacteriaceae</taxon>
        <taxon>Mycobacterium</taxon>
    </lineage>
</organism>
<dbReference type="Gene3D" id="1.10.357.10">
    <property type="entry name" value="Tetracycline Repressor, domain 2"/>
    <property type="match status" value="1"/>
</dbReference>
<sequence length="217" mass="24242">MTRRWAGSSTLTRGVMNATALADVQPAAPQKRQRRAMILDAALVIGSEGGYDAVQMRKVAERANIAVGTLYRYFPSKVHLLVSVLGRQFERFDASHNWAVTGATPHQRLRRVVDRINDEWQRNLALTEAMTRAFVFADTSAAEEVAHAANVFEGMLARALSGGEPREEQHDIARVICDVWLANLTVWLTRRVPAAEVCQRLDHAMRLLVGDDEHSKI</sequence>
<dbReference type="Pfam" id="PF17925">
    <property type="entry name" value="TetR_C_20"/>
    <property type="match status" value="1"/>
</dbReference>
<dbReference type="PANTHER" id="PTHR30055:SF242">
    <property type="entry name" value="HTH-TYPE TRANSCRIPTIONAL REPRESSOR KSTR"/>
    <property type="match status" value="1"/>
</dbReference>
<dbReference type="PROSITE" id="PS50977">
    <property type="entry name" value="HTH_TETR_2"/>
    <property type="match status" value="1"/>
</dbReference>
<dbReference type="GO" id="GO:0003700">
    <property type="term" value="F:DNA-binding transcription factor activity"/>
    <property type="evidence" value="ECO:0007669"/>
    <property type="project" value="TreeGrafter"/>
</dbReference>
<dbReference type="GO" id="GO:0000976">
    <property type="term" value="F:transcription cis-regulatory region binding"/>
    <property type="evidence" value="ECO:0007669"/>
    <property type="project" value="TreeGrafter"/>
</dbReference>
<dbReference type="Proteomes" id="UP000193907">
    <property type="component" value="Unassembled WGS sequence"/>
</dbReference>
<dbReference type="AlphaFoldDB" id="A0A1X1RS31"/>
<name>A0A1X1RS31_MYCCE</name>
<evidence type="ECO:0000313" key="5">
    <source>
        <dbReference type="Proteomes" id="UP000193907"/>
    </source>
</evidence>
<evidence type="ECO:0000259" key="3">
    <source>
        <dbReference type="PROSITE" id="PS50977"/>
    </source>
</evidence>
<dbReference type="Pfam" id="PF00440">
    <property type="entry name" value="TetR_N"/>
    <property type="match status" value="1"/>
</dbReference>
<dbReference type="EMBL" id="LQOM01000025">
    <property type="protein sequence ID" value="ORV14152.1"/>
    <property type="molecule type" value="Genomic_DNA"/>
</dbReference>
<reference evidence="4 5" key="1">
    <citation type="submission" date="2016-01" db="EMBL/GenBank/DDBJ databases">
        <title>The new phylogeny of the genus Mycobacterium.</title>
        <authorList>
            <person name="Tarcisio F."/>
            <person name="Conor M."/>
            <person name="Antonella G."/>
            <person name="Elisabetta G."/>
            <person name="Giulia F.S."/>
            <person name="Sara T."/>
            <person name="Anna F."/>
            <person name="Clotilde B."/>
            <person name="Roberto B."/>
            <person name="Veronica D.S."/>
            <person name="Fabio R."/>
            <person name="Monica P."/>
            <person name="Olivier J."/>
            <person name="Enrico T."/>
            <person name="Nicola S."/>
        </authorList>
    </citation>
    <scope>NUCLEOTIDE SEQUENCE [LARGE SCALE GENOMIC DNA]</scope>
    <source>
        <strain evidence="4 5">DSM 44243</strain>
    </source>
</reference>
<feature type="domain" description="HTH tetR-type" evidence="3">
    <location>
        <begin position="32"/>
        <end position="92"/>
    </location>
</feature>
<dbReference type="InterPro" id="IPR009057">
    <property type="entry name" value="Homeodomain-like_sf"/>
</dbReference>